<evidence type="ECO:0000313" key="2">
    <source>
        <dbReference type="EMBL" id="CED85330.1"/>
    </source>
</evidence>
<dbReference type="AlphaFoldDB" id="A0A0F7SXK7"/>
<reference evidence="2" key="1">
    <citation type="submission" date="2014-08" db="EMBL/GenBank/DDBJ databases">
        <authorList>
            <person name="Sharma Rahul"/>
            <person name="Thines Marco"/>
        </authorList>
    </citation>
    <scope>NUCLEOTIDE SEQUENCE</scope>
</reference>
<feature type="coiled-coil region" evidence="1">
    <location>
        <begin position="69"/>
        <end position="96"/>
    </location>
</feature>
<evidence type="ECO:0000256" key="1">
    <source>
        <dbReference type="SAM" id="Coils"/>
    </source>
</evidence>
<sequence length="106" mass="12098">MSLSVKTRVSSPSFRESDQFYDLPSYSATALSIPSYSPDSSSSHIHQRLFAPKRSFGGLIKRLCSLQGRKQARARKEQVEELAEDEKEIAQKMVDQYWDKCISMGY</sequence>
<organism evidence="2">
    <name type="scientific">Phaffia rhodozyma</name>
    <name type="common">Yeast</name>
    <name type="synonym">Xanthophyllomyces dendrorhous</name>
    <dbReference type="NCBI Taxonomy" id="264483"/>
    <lineage>
        <taxon>Eukaryota</taxon>
        <taxon>Fungi</taxon>
        <taxon>Dikarya</taxon>
        <taxon>Basidiomycota</taxon>
        <taxon>Agaricomycotina</taxon>
        <taxon>Tremellomycetes</taxon>
        <taxon>Cystofilobasidiales</taxon>
        <taxon>Mrakiaceae</taxon>
        <taxon>Phaffia</taxon>
    </lineage>
</organism>
<name>A0A0F7SXK7_PHARH</name>
<protein>
    <submittedName>
        <fullName evidence="2">Uncharacterized protein</fullName>
    </submittedName>
</protein>
<dbReference type="EMBL" id="LN483332">
    <property type="protein sequence ID" value="CED85330.1"/>
    <property type="molecule type" value="Genomic_DNA"/>
</dbReference>
<accession>A0A0F7SXK7</accession>
<keyword evidence="1" id="KW-0175">Coiled coil</keyword>
<proteinExistence type="predicted"/>